<proteinExistence type="predicted"/>
<protein>
    <submittedName>
        <fullName evidence="1">Uncharacterized protein</fullName>
    </submittedName>
</protein>
<organism evidence="1 2">
    <name type="scientific">Coccidioides immitis RMSCC 2394</name>
    <dbReference type="NCBI Taxonomy" id="404692"/>
    <lineage>
        <taxon>Eukaryota</taxon>
        <taxon>Fungi</taxon>
        <taxon>Dikarya</taxon>
        <taxon>Ascomycota</taxon>
        <taxon>Pezizomycotina</taxon>
        <taxon>Eurotiomycetes</taxon>
        <taxon>Eurotiomycetidae</taxon>
        <taxon>Onygenales</taxon>
        <taxon>Onygenaceae</taxon>
        <taxon>Coccidioides</taxon>
    </lineage>
</organism>
<evidence type="ECO:0000313" key="1">
    <source>
        <dbReference type="EMBL" id="KMP04230.1"/>
    </source>
</evidence>
<dbReference type="Proteomes" id="UP000054565">
    <property type="component" value="Unassembled WGS sequence"/>
</dbReference>
<name>A0A0J6Y926_COCIT</name>
<reference evidence="2" key="1">
    <citation type="journal article" date="2010" name="Genome Res.">
        <title>Population genomic sequencing of Coccidioides fungi reveals recent hybridization and transposon control.</title>
        <authorList>
            <person name="Neafsey D.E."/>
            <person name="Barker B.M."/>
            <person name="Sharpton T.J."/>
            <person name="Stajich J.E."/>
            <person name="Park D.J."/>
            <person name="Whiston E."/>
            <person name="Hung C.-Y."/>
            <person name="McMahan C."/>
            <person name="White J."/>
            <person name="Sykes S."/>
            <person name="Heiman D."/>
            <person name="Young S."/>
            <person name="Zeng Q."/>
            <person name="Abouelleil A."/>
            <person name="Aftuck L."/>
            <person name="Bessette D."/>
            <person name="Brown A."/>
            <person name="FitzGerald M."/>
            <person name="Lui A."/>
            <person name="Macdonald J.P."/>
            <person name="Priest M."/>
            <person name="Orbach M.J."/>
            <person name="Galgiani J.N."/>
            <person name="Kirkland T.N."/>
            <person name="Cole G.T."/>
            <person name="Birren B.W."/>
            <person name="Henn M.R."/>
            <person name="Taylor J.W."/>
            <person name="Rounsley S.D."/>
        </authorList>
    </citation>
    <scope>NUCLEOTIDE SEQUENCE [LARGE SCALE GENOMIC DNA]</scope>
    <source>
        <strain evidence="2">RMSCC 2394</strain>
    </source>
</reference>
<dbReference type="AlphaFoldDB" id="A0A0J6Y926"/>
<accession>A0A0J6Y926</accession>
<dbReference type="EMBL" id="DS028094">
    <property type="protein sequence ID" value="KMP04230.1"/>
    <property type="molecule type" value="Genomic_DNA"/>
</dbReference>
<gene>
    <name evidence="1" type="ORF">CIRG_03921</name>
</gene>
<evidence type="ECO:0000313" key="2">
    <source>
        <dbReference type="Proteomes" id="UP000054565"/>
    </source>
</evidence>
<sequence length="54" mass="6301">MAWSDCNRFLICIQRQKQSLDVGVFRPLDKMYSIEPSIPINIQELCQEVKSICL</sequence>